<evidence type="ECO:0000259" key="2">
    <source>
        <dbReference type="PROSITE" id="PS50110"/>
    </source>
</evidence>
<dbReference type="Pfam" id="PF00072">
    <property type="entry name" value="Response_reg"/>
    <property type="match status" value="1"/>
</dbReference>
<evidence type="ECO:0000259" key="6">
    <source>
        <dbReference type="PROSITE" id="PS50887"/>
    </source>
</evidence>
<dbReference type="SUPFAM" id="SSF141868">
    <property type="entry name" value="EAL domain-like"/>
    <property type="match status" value="1"/>
</dbReference>
<dbReference type="InterPro" id="IPR052155">
    <property type="entry name" value="Biofilm_reg_signaling"/>
</dbReference>
<dbReference type="CDD" id="cd01949">
    <property type="entry name" value="GGDEF"/>
    <property type="match status" value="1"/>
</dbReference>
<feature type="modified residue" description="4-aspartylphosphate" evidence="1">
    <location>
        <position position="54"/>
    </location>
</feature>
<dbReference type="Pfam" id="PF08448">
    <property type="entry name" value="PAS_4"/>
    <property type="match status" value="1"/>
</dbReference>
<dbReference type="SMART" id="SM00448">
    <property type="entry name" value="REC"/>
    <property type="match status" value="1"/>
</dbReference>
<accession>A0ABS5QJA1</accession>
<keyword evidence="8" id="KW-1185">Reference proteome</keyword>
<dbReference type="Gene3D" id="3.30.450.20">
    <property type="entry name" value="PAS domain"/>
    <property type="match status" value="1"/>
</dbReference>
<evidence type="ECO:0000313" key="7">
    <source>
        <dbReference type="EMBL" id="MBS7812990.1"/>
    </source>
</evidence>
<dbReference type="Proteomes" id="UP000766336">
    <property type="component" value="Unassembled WGS sequence"/>
</dbReference>
<dbReference type="InterPro" id="IPR001633">
    <property type="entry name" value="EAL_dom"/>
</dbReference>
<dbReference type="Pfam" id="PF00563">
    <property type="entry name" value="EAL"/>
    <property type="match status" value="1"/>
</dbReference>
<sequence>MSLILILDDRGTNRKILAQLAVSVEPSAEVVTFGNPLIALAWMDEHRPDLVISDYRMPHLDGAEVAGRIRSKTTGADVPIIVVTAYNDPVFRLRALEAGATDFLISPVDHAEFRTRVRNLLALRQHQIHARQRAQDLARDLEASERSLHAIVRESRESLAQLIDTVPAMISATDSAGKLIFVNARQATIAGSTPAALVGQEAQCILGEGRLEKALAADAEVFTSGLPMAGFEEEFSDGHGGSRTLFTTKAPLRDGEGRVIAVVTTSIDITDRKRAEEQLLYLARHDALTGLPNRSMLSERLRDRCVHGRHGRVGAPFALHFLDLDRFKAVNDALGHAAGDRMLREVAARITEALGEDDIVARLGGDEFAILQAGASSAQEAAQFALRIRDVLERPFTLLGRSVQISASTGITLHPEDATSAEELLRLSDLAMYRAKSEGGNGYSFFDPAMDRAAREAMQLEADLRSALVRGEFELMWQPQVCLATNRIVGAEGLLRWHHPERGLLAPGAFLGAAEETGLITPITAWVLRAAARQGAAWARLKGGGIRVSANISPSLFRQADVRGLVAAAIDEAGLSPEIFDIELTERVPMDDLEKVAATLRELRELGVCLSIDDFGVGYSSLVYVKSFPVQRLKIDRSFVSQLPENHIDAAIVAGVVSLGHNLGMRVVAEGVETQEQLDTVRALGCDEIQGYFVSYPVTASALEQRLIEADAPVHGA</sequence>
<feature type="domain" description="GGDEF" evidence="6">
    <location>
        <begin position="315"/>
        <end position="448"/>
    </location>
</feature>
<dbReference type="InterPro" id="IPR001789">
    <property type="entry name" value="Sig_transdc_resp-reg_receiver"/>
</dbReference>
<dbReference type="InterPro" id="IPR000014">
    <property type="entry name" value="PAS"/>
</dbReference>
<dbReference type="InterPro" id="IPR013656">
    <property type="entry name" value="PAS_4"/>
</dbReference>
<evidence type="ECO:0000259" key="5">
    <source>
        <dbReference type="PROSITE" id="PS50883"/>
    </source>
</evidence>
<dbReference type="SMART" id="SM00267">
    <property type="entry name" value="GGDEF"/>
    <property type="match status" value="1"/>
</dbReference>
<dbReference type="CDD" id="cd17551">
    <property type="entry name" value="REC_RpfG-like"/>
    <property type="match status" value="1"/>
</dbReference>
<dbReference type="EMBL" id="JAHCDA010000004">
    <property type="protein sequence ID" value="MBS7812990.1"/>
    <property type="molecule type" value="Genomic_DNA"/>
</dbReference>
<dbReference type="NCBIfam" id="TIGR00254">
    <property type="entry name" value="GGDEF"/>
    <property type="match status" value="1"/>
</dbReference>
<dbReference type="SUPFAM" id="SSF55785">
    <property type="entry name" value="PYP-like sensor domain (PAS domain)"/>
    <property type="match status" value="1"/>
</dbReference>
<dbReference type="InterPro" id="IPR011006">
    <property type="entry name" value="CheY-like_superfamily"/>
</dbReference>
<name>A0ABS5QJA1_9PROT</name>
<dbReference type="InterPro" id="IPR029787">
    <property type="entry name" value="Nucleotide_cyclase"/>
</dbReference>
<dbReference type="InterPro" id="IPR000700">
    <property type="entry name" value="PAS-assoc_C"/>
</dbReference>
<dbReference type="CDD" id="cd01948">
    <property type="entry name" value="EAL"/>
    <property type="match status" value="1"/>
</dbReference>
<dbReference type="PANTHER" id="PTHR44757:SF2">
    <property type="entry name" value="BIOFILM ARCHITECTURE MAINTENANCE PROTEIN MBAA"/>
    <property type="match status" value="1"/>
</dbReference>
<dbReference type="InterPro" id="IPR035965">
    <property type="entry name" value="PAS-like_dom_sf"/>
</dbReference>
<dbReference type="PROSITE" id="PS50110">
    <property type="entry name" value="RESPONSE_REGULATORY"/>
    <property type="match status" value="1"/>
</dbReference>
<keyword evidence="1" id="KW-0597">Phosphoprotein</keyword>
<evidence type="ECO:0000256" key="1">
    <source>
        <dbReference type="PROSITE-ProRule" id="PRU00169"/>
    </source>
</evidence>
<protein>
    <submittedName>
        <fullName evidence="7">EAL domain-containing protein</fullName>
    </submittedName>
</protein>
<dbReference type="PANTHER" id="PTHR44757">
    <property type="entry name" value="DIGUANYLATE CYCLASE DGCP"/>
    <property type="match status" value="1"/>
</dbReference>
<evidence type="ECO:0000313" key="8">
    <source>
        <dbReference type="Proteomes" id="UP000766336"/>
    </source>
</evidence>
<proteinExistence type="predicted"/>
<feature type="domain" description="Response regulatory" evidence="2">
    <location>
        <begin position="3"/>
        <end position="121"/>
    </location>
</feature>
<comment type="caution">
    <text evidence="7">The sequence shown here is derived from an EMBL/GenBank/DDBJ whole genome shotgun (WGS) entry which is preliminary data.</text>
</comment>
<organism evidence="7 8">
    <name type="scientific">Roseococcus pinisoli</name>
    <dbReference type="NCBI Taxonomy" id="2835040"/>
    <lineage>
        <taxon>Bacteria</taxon>
        <taxon>Pseudomonadati</taxon>
        <taxon>Pseudomonadota</taxon>
        <taxon>Alphaproteobacteria</taxon>
        <taxon>Acetobacterales</taxon>
        <taxon>Roseomonadaceae</taxon>
        <taxon>Roseococcus</taxon>
    </lineage>
</organism>
<evidence type="ECO:0000259" key="3">
    <source>
        <dbReference type="PROSITE" id="PS50112"/>
    </source>
</evidence>
<feature type="domain" description="PAS" evidence="3">
    <location>
        <begin position="155"/>
        <end position="200"/>
    </location>
</feature>
<evidence type="ECO:0000259" key="4">
    <source>
        <dbReference type="PROSITE" id="PS50113"/>
    </source>
</evidence>
<dbReference type="InterPro" id="IPR035919">
    <property type="entry name" value="EAL_sf"/>
</dbReference>
<dbReference type="Pfam" id="PF00990">
    <property type="entry name" value="GGDEF"/>
    <property type="match status" value="1"/>
</dbReference>
<dbReference type="SUPFAM" id="SSF52172">
    <property type="entry name" value="CheY-like"/>
    <property type="match status" value="1"/>
</dbReference>
<dbReference type="RefSeq" id="WP_213671696.1">
    <property type="nucleotide sequence ID" value="NZ_JAHCDA010000004.1"/>
</dbReference>
<dbReference type="PROSITE" id="PS50887">
    <property type="entry name" value="GGDEF"/>
    <property type="match status" value="1"/>
</dbReference>
<dbReference type="SMART" id="SM00052">
    <property type="entry name" value="EAL"/>
    <property type="match status" value="1"/>
</dbReference>
<dbReference type="InterPro" id="IPR000160">
    <property type="entry name" value="GGDEF_dom"/>
</dbReference>
<gene>
    <name evidence="7" type="ORF">KHU32_18725</name>
</gene>
<dbReference type="PROSITE" id="PS50112">
    <property type="entry name" value="PAS"/>
    <property type="match status" value="1"/>
</dbReference>
<dbReference type="Gene3D" id="3.20.20.450">
    <property type="entry name" value="EAL domain"/>
    <property type="match status" value="1"/>
</dbReference>
<dbReference type="Gene3D" id="3.30.70.270">
    <property type="match status" value="1"/>
</dbReference>
<dbReference type="InterPro" id="IPR043128">
    <property type="entry name" value="Rev_trsase/Diguanyl_cyclase"/>
</dbReference>
<dbReference type="SUPFAM" id="SSF55073">
    <property type="entry name" value="Nucleotide cyclase"/>
    <property type="match status" value="1"/>
</dbReference>
<dbReference type="NCBIfam" id="TIGR00229">
    <property type="entry name" value="sensory_box"/>
    <property type="match status" value="1"/>
</dbReference>
<dbReference type="PROSITE" id="PS50883">
    <property type="entry name" value="EAL"/>
    <property type="match status" value="1"/>
</dbReference>
<dbReference type="PROSITE" id="PS50113">
    <property type="entry name" value="PAC"/>
    <property type="match status" value="1"/>
</dbReference>
<reference evidence="7 8" key="1">
    <citation type="submission" date="2021-05" db="EMBL/GenBank/DDBJ databases">
        <title>Roseococcus sp. XZZS9, whole genome shotgun sequencing project.</title>
        <authorList>
            <person name="Zhao G."/>
            <person name="Shen L."/>
        </authorList>
    </citation>
    <scope>NUCLEOTIDE SEQUENCE [LARGE SCALE GENOMIC DNA]</scope>
    <source>
        <strain evidence="7 8">XZZS9</strain>
    </source>
</reference>
<dbReference type="Gene3D" id="3.40.50.2300">
    <property type="match status" value="1"/>
</dbReference>
<feature type="domain" description="EAL" evidence="5">
    <location>
        <begin position="457"/>
        <end position="711"/>
    </location>
</feature>
<feature type="domain" description="PAC" evidence="4">
    <location>
        <begin position="229"/>
        <end position="281"/>
    </location>
</feature>